<dbReference type="PANTHER" id="PTHR30136">
    <property type="entry name" value="HELIX-TURN-HELIX TRANSCRIPTIONAL REGULATOR, ICLR FAMILY"/>
    <property type="match status" value="1"/>
</dbReference>
<evidence type="ECO:0000256" key="1">
    <source>
        <dbReference type="ARBA" id="ARBA00023015"/>
    </source>
</evidence>
<dbReference type="EMBL" id="JAAOZC010000009">
    <property type="protein sequence ID" value="NIJ09242.1"/>
    <property type="molecule type" value="Genomic_DNA"/>
</dbReference>
<dbReference type="InterPro" id="IPR029016">
    <property type="entry name" value="GAF-like_dom_sf"/>
</dbReference>
<dbReference type="InterPro" id="IPR050707">
    <property type="entry name" value="HTH_MetabolicPath_Reg"/>
</dbReference>
<gene>
    <name evidence="6" type="ORF">FHS31_002874</name>
</gene>
<evidence type="ECO:0000256" key="2">
    <source>
        <dbReference type="ARBA" id="ARBA00023125"/>
    </source>
</evidence>
<comment type="caution">
    <text evidence="6">The sequence shown here is derived from an EMBL/GenBank/DDBJ whole genome shotgun (WGS) entry which is preliminary data.</text>
</comment>
<accession>A0ABX0TUQ0</accession>
<evidence type="ECO:0000259" key="5">
    <source>
        <dbReference type="PROSITE" id="PS51078"/>
    </source>
</evidence>
<keyword evidence="3" id="KW-0804">Transcription</keyword>
<dbReference type="Gene3D" id="3.30.450.40">
    <property type="match status" value="2"/>
</dbReference>
<keyword evidence="7" id="KW-1185">Reference proteome</keyword>
<evidence type="ECO:0000313" key="7">
    <source>
        <dbReference type="Proteomes" id="UP000727456"/>
    </source>
</evidence>
<dbReference type="GO" id="GO:0003677">
    <property type="term" value="F:DNA binding"/>
    <property type="evidence" value="ECO:0007669"/>
    <property type="project" value="UniProtKB-KW"/>
</dbReference>
<organism evidence="6 7">
    <name type="scientific">Sphingomonas vulcanisoli</name>
    <dbReference type="NCBI Taxonomy" id="1658060"/>
    <lineage>
        <taxon>Bacteria</taxon>
        <taxon>Pseudomonadati</taxon>
        <taxon>Pseudomonadota</taxon>
        <taxon>Alphaproteobacteria</taxon>
        <taxon>Sphingomonadales</taxon>
        <taxon>Sphingomonadaceae</taxon>
        <taxon>Sphingomonas</taxon>
    </lineage>
</organism>
<evidence type="ECO:0000259" key="4">
    <source>
        <dbReference type="PROSITE" id="PS51077"/>
    </source>
</evidence>
<dbReference type="PROSITE" id="PS51078">
    <property type="entry name" value="ICLR_ED"/>
    <property type="match status" value="1"/>
</dbReference>
<dbReference type="InterPro" id="IPR014757">
    <property type="entry name" value="Tscrpt_reg_IclR_C"/>
</dbReference>
<dbReference type="PANTHER" id="PTHR30136:SF39">
    <property type="entry name" value="TRANSCRIPTIONAL REGULATORY PROTEIN"/>
    <property type="match status" value="1"/>
</dbReference>
<feature type="domain" description="IclR-ED" evidence="5">
    <location>
        <begin position="74"/>
        <end position="232"/>
    </location>
</feature>
<feature type="domain" description="HTH iclR-type" evidence="4">
    <location>
        <begin position="12"/>
        <end position="73"/>
    </location>
</feature>
<keyword evidence="1" id="KW-0805">Transcription regulation</keyword>
<dbReference type="Pfam" id="PF01614">
    <property type="entry name" value="IclR_C"/>
    <property type="match status" value="1"/>
</dbReference>
<dbReference type="InterPro" id="IPR036388">
    <property type="entry name" value="WH-like_DNA-bd_sf"/>
</dbReference>
<evidence type="ECO:0000313" key="6">
    <source>
        <dbReference type="EMBL" id="NIJ09242.1"/>
    </source>
</evidence>
<proteinExistence type="predicted"/>
<dbReference type="SMART" id="SM00346">
    <property type="entry name" value="HTH_ICLR"/>
    <property type="match status" value="1"/>
</dbReference>
<dbReference type="InterPro" id="IPR005471">
    <property type="entry name" value="Tscrpt_reg_IclR_N"/>
</dbReference>
<dbReference type="Proteomes" id="UP000727456">
    <property type="component" value="Unassembled WGS sequence"/>
</dbReference>
<protein>
    <submittedName>
        <fullName evidence="6">DNA-binding IclR family transcriptional regulator</fullName>
    </submittedName>
</protein>
<name>A0ABX0TUQ0_9SPHN</name>
<dbReference type="Gene3D" id="1.10.10.10">
    <property type="entry name" value="Winged helix-like DNA-binding domain superfamily/Winged helix DNA-binding domain"/>
    <property type="match status" value="1"/>
</dbReference>
<dbReference type="SUPFAM" id="SSF46785">
    <property type="entry name" value="Winged helix' DNA-binding domain"/>
    <property type="match status" value="1"/>
</dbReference>
<dbReference type="Pfam" id="PF09339">
    <property type="entry name" value="HTH_IclR"/>
    <property type="match status" value="1"/>
</dbReference>
<sequence>MADSKASDTGRVEAVERALSLLQCFRTPGEELSLAILAQRSTMYKSTILRLAGSLVRKGFLHRNSQGRFLLGPELQRLGGLSSPQIGLDDLIRPVLAELSLTALQTASFYIQDGNVRLCLLRHNSPRSARHHLEEGSRHPLNHGAAGAILRAFAGARDKASAGIRRQGWAVSLGSRDPDLAAVAVPLLNAEDELIGVLTISGLISGFSNDAIEDYRQALMQQAANLRPRLPRLSELPYGRIA</sequence>
<reference evidence="6 7" key="1">
    <citation type="submission" date="2020-03" db="EMBL/GenBank/DDBJ databases">
        <title>Genomic Encyclopedia of Type Strains, Phase III (KMG-III): the genomes of soil and plant-associated and newly described type strains.</title>
        <authorList>
            <person name="Whitman W."/>
        </authorList>
    </citation>
    <scope>NUCLEOTIDE SEQUENCE [LARGE SCALE GENOMIC DNA]</scope>
    <source>
        <strain evidence="6 7">CECT 8804</strain>
    </source>
</reference>
<dbReference type="InterPro" id="IPR036390">
    <property type="entry name" value="WH_DNA-bd_sf"/>
</dbReference>
<evidence type="ECO:0000256" key="3">
    <source>
        <dbReference type="ARBA" id="ARBA00023163"/>
    </source>
</evidence>
<keyword evidence="2 6" id="KW-0238">DNA-binding</keyword>
<dbReference type="SUPFAM" id="SSF55781">
    <property type="entry name" value="GAF domain-like"/>
    <property type="match status" value="1"/>
</dbReference>
<dbReference type="PROSITE" id="PS51077">
    <property type="entry name" value="HTH_ICLR"/>
    <property type="match status" value="1"/>
</dbReference>
<dbReference type="RefSeq" id="WP_167074672.1">
    <property type="nucleotide sequence ID" value="NZ_JAAOZC010000009.1"/>
</dbReference>